<evidence type="ECO:0000313" key="2">
    <source>
        <dbReference type="EnsemblMetazoa" id="ASIC011000-PA"/>
    </source>
</evidence>
<organism evidence="1">
    <name type="scientific">Anopheles sinensis</name>
    <name type="common">Mosquito</name>
    <dbReference type="NCBI Taxonomy" id="74873"/>
    <lineage>
        <taxon>Eukaryota</taxon>
        <taxon>Metazoa</taxon>
        <taxon>Ecdysozoa</taxon>
        <taxon>Arthropoda</taxon>
        <taxon>Hexapoda</taxon>
        <taxon>Insecta</taxon>
        <taxon>Pterygota</taxon>
        <taxon>Neoptera</taxon>
        <taxon>Endopterygota</taxon>
        <taxon>Diptera</taxon>
        <taxon>Nematocera</taxon>
        <taxon>Culicoidea</taxon>
        <taxon>Culicidae</taxon>
        <taxon>Anophelinae</taxon>
        <taxon>Anopheles</taxon>
    </lineage>
</organism>
<sequence length="64" mass="6876">MMDFPGKYLGDMATLATSTPPAENRFAPKESDVAKDRFDNLRPKAELTILPPATVRPSTPASAA</sequence>
<dbReference type="VEuPathDB" id="VectorBase:ASIC011000"/>
<proteinExistence type="predicted"/>
<protein>
    <submittedName>
        <fullName evidence="1 2">Malto-oligosyltrehalose trehalohydrolase</fullName>
    </submittedName>
</protein>
<reference evidence="2" key="2">
    <citation type="submission" date="2020-05" db="UniProtKB">
        <authorList>
            <consortium name="EnsemblMetazoa"/>
        </authorList>
    </citation>
    <scope>IDENTIFICATION</scope>
</reference>
<dbReference type="EnsemblMetazoa" id="ASIC011000-RA">
    <property type="protein sequence ID" value="ASIC011000-PA"/>
    <property type="gene ID" value="ASIC011000"/>
</dbReference>
<dbReference type="GO" id="GO:0016787">
    <property type="term" value="F:hydrolase activity"/>
    <property type="evidence" value="ECO:0007669"/>
    <property type="project" value="UniProtKB-KW"/>
</dbReference>
<dbReference type="AlphaFoldDB" id="A0A084VZ30"/>
<gene>
    <name evidence="1" type="ORF">ZHAS_00011000</name>
</gene>
<keyword evidence="1" id="KW-0378">Hydrolase</keyword>
<keyword evidence="3" id="KW-1185">Reference proteome</keyword>
<name>A0A084VZ30_ANOSI</name>
<accession>A0A084VZ30</accession>
<dbReference type="EMBL" id="ATLV01018591">
    <property type="status" value="NOT_ANNOTATED_CDS"/>
    <property type="molecule type" value="Genomic_DNA"/>
</dbReference>
<dbReference type="Proteomes" id="UP000030765">
    <property type="component" value="Unassembled WGS sequence"/>
</dbReference>
<evidence type="ECO:0000313" key="3">
    <source>
        <dbReference type="Proteomes" id="UP000030765"/>
    </source>
</evidence>
<dbReference type="EMBL" id="KE525239">
    <property type="protein sequence ID" value="KFB43224.1"/>
    <property type="molecule type" value="Genomic_DNA"/>
</dbReference>
<reference evidence="1 3" key="1">
    <citation type="journal article" date="2014" name="BMC Genomics">
        <title>Genome sequence of Anopheles sinensis provides insight into genetics basis of mosquito competence for malaria parasites.</title>
        <authorList>
            <person name="Zhou D."/>
            <person name="Zhang D."/>
            <person name="Ding G."/>
            <person name="Shi L."/>
            <person name="Hou Q."/>
            <person name="Ye Y."/>
            <person name="Xu Y."/>
            <person name="Zhou H."/>
            <person name="Xiong C."/>
            <person name="Li S."/>
            <person name="Yu J."/>
            <person name="Hong S."/>
            <person name="Yu X."/>
            <person name="Zou P."/>
            <person name="Chen C."/>
            <person name="Chang X."/>
            <person name="Wang W."/>
            <person name="Lv Y."/>
            <person name="Sun Y."/>
            <person name="Ma L."/>
            <person name="Shen B."/>
            <person name="Zhu C."/>
        </authorList>
    </citation>
    <scope>NUCLEOTIDE SEQUENCE [LARGE SCALE GENOMIC DNA]</scope>
</reference>
<evidence type="ECO:0000313" key="1">
    <source>
        <dbReference type="EMBL" id="KFB43224.1"/>
    </source>
</evidence>